<dbReference type="InterPro" id="IPR011527">
    <property type="entry name" value="ABC1_TM_dom"/>
</dbReference>
<evidence type="ECO:0000313" key="11">
    <source>
        <dbReference type="EMBL" id="GAA4896353.1"/>
    </source>
</evidence>
<feature type="transmembrane region" description="Helical" evidence="7">
    <location>
        <begin position="156"/>
        <end position="178"/>
    </location>
</feature>
<dbReference type="InterPro" id="IPR005074">
    <property type="entry name" value="Peptidase_C39"/>
</dbReference>
<feature type="domain" description="Peptidase C39" evidence="10">
    <location>
        <begin position="1"/>
        <end position="121"/>
    </location>
</feature>
<keyword evidence="12" id="KW-1185">Reference proteome</keyword>
<dbReference type="CDD" id="cd18587">
    <property type="entry name" value="ABC_6TM_LapB_like"/>
    <property type="match status" value="1"/>
</dbReference>
<dbReference type="EMBL" id="BAABJZ010000096">
    <property type="protein sequence ID" value="GAA4896353.1"/>
    <property type="molecule type" value="Genomic_DNA"/>
</dbReference>
<dbReference type="RefSeq" id="WP_345336457.1">
    <property type="nucleotide sequence ID" value="NZ_BAABJZ010000096.1"/>
</dbReference>
<evidence type="ECO:0000256" key="4">
    <source>
        <dbReference type="ARBA" id="ARBA00022840"/>
    </source>
</evidence>
<keyword evidence="4" id="KW-0067">ATP-binding</keyword>
<feature type="transmembrane region" description="Helical" evidence="7">
    <location>
        <begin position="291"/>
        <end position="309"/>
    </location>
</feature>
<keyword evidence="5 7" id="KW-1133">Transmembrane helix</keyword>
<keyword evidence="2 7" id="KW-0812">Transmembrane</keyword>
<dbReference type="PROSITE" id="PS50990">
    <property type="entry name" value="PEPTIDASE_C39"/>
    <property type="match status" value="1"/>
</dbReference>
<dbReference type="InterPro" id="IPR036640">
    <property type="entry name" value="ABC1_TM_sf"/>
</dbReference>
<dbReference type="SMART" id="SM00382">
    <property type="entry name" value="AAA"/>
    <property type="match status" value="1"/>
</dbReference>
<name>A0ABP9FA11_9GAMM</name>
<dbReference type="Pfam" id="PF03412">
    <property type="entry name" value="Peptidase_C39"/>
    <property type="match status" value="1"/>
</dbReference>
<reference evidence="12" key="1">
    <citation type="journal article" date="2019" name="Int. J. Syst. Evol. Microbiol.">
        <title>The Global Catalogue of Microorganisms (GCM) 10K type strain sequencing project: providing services to taxonomists for standard genome sequencing and annotation.</title>
        <authorList>
            <consortium name="The Broad Institute Genomics Platform"/>
            <consortium name="The Broad Institute Genome Sequencing Center for Infectious Disease"/>
            <person name="Wu L."/>
            <person name="Ma J."/>
        </authorList>
    </citation>
    <scope>NUCLEOTIDE SEQUENCE [LARGE SCALE GENOMIC DNA]</scope>
    <source>
        <strain evidence="12">JCM 18401</strain>
    </source>
</reference>
<dbReference type="Gene3D" id="1.20.1560.10">
    <property type="entry name" value="ABC transporter type 1, transmembrane domain"/>
    <property type="match status" value="1"/>
</dbReference>
<keyword evidence="6 7" id="KW-0472">Membrane</keyword>
<dbReference type="PANTHER" id="PTHR24221">
    <property type="entry name" value="ATP-BINDING CASSETTE SUB-FAMILY B"/>
    <property type="match status" value="1"/>
</dbReference>
<evidence type="ECO:0000256" key="1">
    <source>
        <dbReference type="ARBA" id="ARBA00004651"/>
    </source>
</evidence>
<proteinExistence type="predicted"/>
<comment type="caution">
    <text evidence="11">The sequence shown here is derived from an EMBL/GenBank/DDBJ whole genome shotgun (WGS) entry which is preliminary data.</text>
</comment>
<gene>
    <name evidence="11" type="ORF">GCM10023333_32000</name>
</gene>
<evidence type="ECO:0000313" key="12">
    <source>
        <dbReference type="Proteomes" id="UP001499988"/>
    </source>
</evidence>
<feature type="domain" description="ABC transmembrane type-1" evidence="9">
    <location>
        <begin position="156"/>
        <end position="434"/>
    </location>
</feature>
<keyword evidence="3" id="KW-0547">Nucleotide-binding</keyword>
<dbReference type="Pfam" id="PF00005">
    <property type="entry name" value="ABC_tran"/>
    <property type="match status" value="1"/>
</dbReference>
<protein>
    <submittedName>
        <fullName evidence="11">Type I secretion system permease/ATPase</fullName>
    </submittedName>
</protein>
<dbReference type="InterPro" id="IPR017750">
    <property type="entry name" value="ATPase_T1SS"/>
</dbReference>
<dbReference type="Gene3D" id="3.40.50.300">
    <property type="entry name" value="P-loop containing nucleotide triphosphate hydrolases"/>
    <property type="match status" value="1"/>
</dbReference>
<dbReference type="Gene3D" id="3.90.70.10">
    <property type="entry name" value="Cysteine proteinases"/>
    <property type="match status" value="1"/>
</dbReference>
<dbReference type="Proteomes" id="UP001499988">
    <property type="component" value="Unassembled WGS sequence"/>
</dbReference>
<accession>A0ABP9FA11</accession>
<dbReference type="InterPro" id="IPR039421">
    <property type="entry name" value="Type_1_exporter"/>
</dbReference>
<dbReference type="InterPro" id="IPR017871">
    <property type="entry name" value="ABC_transporter-like_CS"/>
</dbReference>
<comment type="subcellular location">
    <subcellularLocation>
        <location evidence="1">Cell membrane</location>
        <topology evidence="1">Multi-pass membrane protein</topology>
    </subcellularLocation>
</comment>
<feature type="transmembrane region" description="Helical" evidence="7">
    <location>
        <begin position="190"/>
        <end position="210"/>
    </location>
</feature>
<evidence type="ECO:0000259" key="9">
    <source>
        <dbReference type="PROSITE" id="PS50929"/>
    </source>
</evidence>
<dbReference type="PANTHER" id="PTHR24221:SF248">
    <property type="entry name" value="ABC TRANSPORTER TRANSMEMBRANE REGION"/>
    <property type="match status" value="1"/>
</dbReference>
<dbReference type="InterPro" id="IPR027417">
    <property type="entry name" value="P-loop_NTPase"/>
</dbReference>
<dbReference type="PROSITE" id="PS00211">
    <property type="entry name" value="ABC_TRANSPORTER_1"/>
    <property type="match status" value="1"/>
</dbReference>
<evidence type="ECO:0000256" key="6">
    <source>
        <dbReference type="ARBA" id="ARBA00023136"/>
    </source>
</evidence>
<dbReference type="NCBIfam" id="TIGR03375">
    <property type="entry name" value="type_I_sec_LssB"/>
    <property type="match status" value="1"/>
</dbReference>
<evidence type="ECO:0000259" key="10">
    <source>
        <dbReference type="PROSITE" id="PS50990"/>
    </source>
</evidence>
<dbReference type="SUPFAM" id="SSF52540">
    <property type="entry name" value="P-loop containing nucleoside triphosphate hydrolases"/>
    <property type="match status" value="1"/>
</dbReference>
<dbReference type="SUPFAM" id="SSF90123">
    <property type="entry name" value="ABC transporter transmembrane region"/>
    <property type="match status" value="1"/>
</dbReference>
<evidence type="ECO:0000256" key="3">
    <source>
        <dbReference type="ARBA" id="ARBA00022741"/>
    </source>
</evidence>
<evidence type="ECO:0000256" key="7">
    <source>
        <dbReference type="SAM" id="Phobius"/>
    </source>
</evidence>
<dbReference type="PROSITE" id="PS50929">
    <property type="entry name" value="ABC_TM1F"/>
    <property type="match status" value="1"/>
</dbReference>
<evidence type="ECO:0000256" key="5">
    <source>
        <dbReference type="ARBA" id="ARBA00022989"/>
    </source>
</evidence>
<dbReference type="InterPro" id="IPR003439">
    <property type="entry name" value="ABC_transporter-like_ATP-bd"/>
</dbReference>
<organism evidence="11 12">
    <name type="scientific">Ferrimonas pelagia</name>
    <dbReference type="NCBI Taxonomy" id="1177826"/>
    <lineage>
        <taxon>Bacteria</taxon>
        <taxon>Pseudomonadati</taxon>
        <taxon>Pseudomonadota</taxon>
        <taxon>Gammaproteobacteria</taxon>
        <taxon>Alteromonadales</taxon>
        <taxon>Ferrimonadaceae</taxon>
        <taxon>Ferrimonas</taxon>
    </lineage>
</organism>
<dbReference type="PROSITE" id="PS50893">
    <property type="entry name" value="ABC_TRANSPORTER_2"/>
    <property type="match status" value="1"/>
</dbReference>
<feature type="domain" description="ABC transporter" evidence="8">
    <location>
        <begin position="468"/>
        <end position="703"/>
    </location>
</feature>
<sequence length="710" mass="78274">MNDPLLQCLVYIARFHGVANSPDALTAGLPLKNGQLNMALLPKAAQSAGLSCRTTQYPLLQIPKAVLPALMPRNDGSACIVLELDEENRQLLIVEPETDFQQIWIDIDSLSNEISGDLVIFKRLFQHDERSPEIQDSSQHWFWSTLKQSKGIYRDVLLASVMLNLFALAVPLFTRLVYDKVLPNLAFDSLWVLAIGVAVVLSFDLVMKLLRSQFIDVAGKKSDLLLSARIFSKVMGIRMEARPPSVGAFARHMQEFESIRDFLTSTTITALIDVPFALLFLVVIAMMAGPLVWVPVCIVVVLLIQSAIIQRRLRHSIEQGSKLSSQKHATLIEALAGLDTLKRFSAQGKFQYKWEESVAHMSQWSIKTKRLTDWLQHSASSAQQISSIAMVVMGIYLIADGSLTMGGLIAATMISGKAIGPLIQLSLLGSRYNQAKSAYDILAQLMAMPDEQPTGQRYLHRPLLKGKMEFDSVGFNYPNSEQAAVQEINLLIEPGEKVAIIGRVGSGKTTIERLLLGLYRPTTGAIRLDGTDINQLHPNDVRRNIVSVPQEPQLFFGSIRDNITLGRDQVDDRSILRAAKRAGVTEFSNKDPAGLDRQVGEGGGQLSGGQRQAIAIARALLTNPPVLLMDEPTSAMDTRTEAQIKHELIQLDASQTLVLITHKMSMLEVADRIIVMDNGRLVSDGPKDEVLDALKTGKVRAPLRGLKKNS</sequence>
<dbReference type="Pfam" id="PF00664">
    <property type="entry name" value="ABC_membrane"/>
    <property type="match status" value="1"/>
</dbReference>
<evidence type="ECO:0000256" key="2">
    <source>
        <dbReference type="ARBA" id="ARBA00022692"/>
    </source>
</evidence>
<dbReference type="InterPro" id="IPR003593">
    <property type="entry name" value="AAA+_ATPase"/>
</dbReference>
<evidence type="ECO:0000259" key="8">
    <source>
        <dbReference type="PROSITE" id="PS50893"/>
    </source>
</evidence>